<protein>
    <submittedName>
        <fullName evidence="4">DOMON domain-containing protein</fullName>
    </submittedName>
</protein>
<evidence type="ECO:0000313" key="4">
    <source>
        <dbReference type="WBParaSite" id="Pan_g14226.t1"/>
    </source>
</evidence>
<reference evidence="3" key="1">
    <citation type="journal article" date="2013" name="Genetics">
        <title>The draft genome and transcriptome of Panagrellus redivivus are shaped by the harsh demands of a free-living lifestyle.</title>
        <authorList>
            <person name="Srinivasan J."/>
            <person name="Dillman A.R."/>
            <person name="Macchietto M.G."/>
            <person name="Heikkinen L."/>
            <person name="Lakso M."/>
            <person name="Fracchia K.M."/>
            <person name="Antoshechkin I."/>
            <person name="Mortazavi A."/>
            <person name="Wong G."/>
            <person name="Sternberg P.W."/>
        </authorList>
    </citation>
    <scope>NUCLEOTIDE SEQUENCE [LARGE SCALE GENOMIC DNA]</scope>
    <source>
        <strain evidence="3">MT8872</strain>
    </source>
</reference>
<keyword evidence="3" id="KW-1185">Reference proteome</keyword>
<feature type="signal peptide" evidence="2">
    <location>
        <begin position="1"/>
        <end position="19"/>
    </location>
</feature>
<feature type="region of interest" description="Disordered" evidence="1">
    <location>
        <begin position="126"/>
        <end position="157"/>
    </location>
</feature>
<feature type="chain" id="PRO_5028858503" evidence="2">
    <location>
        <begin position="20"/>
        <end position="173"/>
    </location>
</feature>
<sequence>MFFGTLLVCLLAVLGQVSTELVLEKDIAETVTFDGNELVIEVDNSAGIIGDFTLCVKSTDQVSYVNCPTGYDGIGFWFGRVSDVQSFKMDRQGNVMLGTARITMLKTIAFNADEAFEVIRCVRHGEGHPEEDERGGRRSCRSAHRTSEKGAGGIRVRAAIWPPATEPSLEIHR</sequence>
<evidence type="ECO:0000256" key="1">
    <source>
        <dbReference type="SAM" id="MobiDB-lite"/>
    </source>
</evidence>
<proteinExistence type="predicted"/>
<organism evidence="3 4">
    <name type="scientific">Panagrellus redivivus</name>
    <name type="common">Microworm</name>
    <dbReference type="NCBI Taxonomy" id="6233"/>
    <lineage>
        <taxon>Eukaryota</taxon>
        <taxon>Metazoa</taxon>
        <taxon>Ecdysozoa</taxon>
        <taxon>Nematoda</taxon>
        <taxon>Chromadorea</taxon>
        <taxon>Rhabditida</taxon>
        <taxon>Tylenchina</taxon>
        <taxon>Panagrolaimomorpha</taxon>
        <taxon>Panagrolaimoidea</taxon>
        <taxon>Panagrolaimidae</taxon>
        <taxon>Panagrellus</taxon>
    </lineage>
</organism>
<name>A0A7E4ZS42_PANRE</name>
<dbReference type="Proteomes" id="UP000492821">
    <property type="component" value="Unassembled WGS sequence"/>
</dbReference>
<keyword evidence="2" id="KW-0732">Signal</keyword>
<accession>A0A7E4ZS42</accession>
<evidence type="ECO:0000313" key="3">
    <source>
        <dbReference type="Proteomes" id="UP000492821"/>
    </source>
</evidence>
<evidence type="ECO:0000256" key="2">
    <source>
        <dbReference type="SAM" id="SignalP"/>
    </source>
</evidence>
<dbReference type="AlphaFoldDB" id="A0A7E4ZS42"/>
<dbReference type="WBParaSite" id="Pan_g14226.t1">
    <property type="protein sequence ID" value="Pan_g14226.t1"/>
    <property type="gene ID" value="Pan_g14226"/>
</dbReference>
<reference evidence="4" key="2">
    <citation type="submission" date="2020-10" db="UniProtKB">
        <authorList>
            <consortium name="WormBaseParasite"/>
        </authorList>
    </citation>
    <scope>IDENTIFICATION</scope>
</reference>